<dbReference type="RefSeq" id="WP_089764121.1">
    <property type="nucleotide sequence ID" value="NZ_BKAT01000043.1"/>
</dbReference>
<evidence type="ECO:0000313" key="5">
    <source>
        <dbReference type="Proteomes" id="UP000199656"/>
    </source>
</evidence>
<dbReference type="SUPFAM" id="SSF49785">
    <property type="entry name" value="Galactose-binding domain-like"/>
    <property type="match status" value="1"/>
</dbReference>
<dbReference type="Pfam" id="PF08531">
    <property type="entry name" value="Bac_rhamnosid_N"/>
    <property type="match status" value="1"/>
</dbReference>
<keyword evidence="5" id="KW-1185">Reference proteome</keyword>
<evidence type="ECO:0000256" key="1">
    <source>
        <dbReference type="SAM" id="SignalP"/>
    </source>
</evidence>
<proteinExistence type="predicted"/>
<evidence type="ECO:0000259" key="2">
    <source>
        <dbReference type="Pfam" id="PF08531"/>
    </source>
</evidence>
<dbReference type="OrthoDB" id="9815108at2"/>
<dbReference type="Proteomes" id="UP000199656">
    <property type="component" value="Unassembled WGS sequence"/>
</dbReference>
<dbReference type="GO" id="GO:0005975">
    <property type="term" value="P:carbohydrate metabolic process"/>
    <property type="evidence" value="ECO:0007669"/>
    <property type="project" value="InterPro"/>
</dbReference>
<dbReference type="STRING" id="408074.SAMN05660909_04325"/>
<accession>A0A1H4FDP3</accession>
<dbReference type="InterPro" id="IPR012341">
    <property type="entry name" value="6hp_glycosidase-like_sf"/>
</dbReference>
<dbReference type="PANTHER" id="PTHR34987:SF2">
    <property type="entry name" value="B, PUTATIVE (AFU_ORTHOLOGUE AFUA_7G05040)-RELATED"/>
    <property type="match status" value="1"/>
</dbReference>
<gene>
    <name evidence="4" type="ORF">SAMN05660909_04325</name>
</gene>
<dbReference type="InterPro" id="IPR013737">
    <property type="entry name" value="Bac_rhamnosid_N"/>
</dbReference>
<dbReference type="SUPFAM" id="SSF48208">
    <property type="entry name" value="Six-hairpin glycosidases"/>
    <property type="match status" value="1"/>
</dbReference>
<reference evidence="5" key="1">
    <citation type="submission" date="2016-10" db="EMBL/GenBank/DDBJ databases">
        <authorList>
            <person name="Varghese N."/>
            <person name="Submissions S."/>
        </authorList>
    </citation>
    <scope>NUCLEOTIDE SEQUENCE [LARGE SCALE GENOMIC DNA]</scope>
    <source>
        <strain evidence="5">DSM 23920</strain>
    </source>
</reference>
<protein>
    <submittedName>
        <fullName evidence="4">Alpha-L-rhamnosidase N-terminal domain-containing protein</fullName>
    </submittedName>
</protein>
<dbReference type="Gene3D" id="2.60.420.10">
    <property type="entry name" value="Maltose phosphorylase, domain 3"/>
    <property type="match status" value="1"/>
</dbReference>
<dbReference type="AlphaFoldDB" id="A0A1H4FDP3"/>
<dbReference type="InterPro" id="IPR035398">
    <property type="entry name" value="Bac_rhamnosid_C"/>
</dbReference>
<organism evidence="4 5">
    <name type="scientific">Chitinophaga terrae</name>
    <name type="common">ex Kim and Jung 2007</name>
    <dbReference type="NCBI Taxonomy" id="408074"/>
    <lineage>
        <taxon>Bacteria</taxon>
        <taxon>Pseudomonadati</taxon>
        <taxon>Bacteroidota</taxon>
        <taxon>Chitinophagia</taxon>
        <taxon>Chitinophagales</taxon>
        <taxon>Chitinophagaceae</taxon>
        <taxon>Chitinophaga</taxon>
    </lineage>
</organism>
<dbReference type="InterPro" id="IPR008979">
    <property type="entry name" value="Galactose-bd-like_sf"/>
</dbReference>
<dbReference type="PANTHER" id="PTHR34987">
    <property type="entry name" value="C, PUTATIVE (AFU_ORTHOLOGUE AFUA_3G02880)-RELATED"/>
    <property type="match status" value="1"/>
</dbReference>
<evidence type="ECO:0000259" key="3">
    <source>
        <dbReference type="Pfam" id="PF17390"/>
    </source>
</evidence>
<dbReference type="Gene3D" id="2.60.120.260">
    <property type="entry name" value="Galactose-binding domain-like"/>
    <property type="match status" value="1"/>
</dbReference>
<dbReference type="Pfam" id="PF17390">
    <property type="entry name" value="Bac_rhamnosid_C"/>
    <property type="match status" value="1"/>
</dbReference>
<dbReference type="InterPro" id="IPR008928">
    <property type="entry name" value="6-hairpin_glycosidase_sf"/>
</dbReference>
<keyword evidence="1" id="KW-0732">Signal</keyword>
<name>A0A1H4FDP3_9BACT</name>
<feature type="chain" id="PRO_5011759735" evidence="1">
    <location>
        <begin position="23"/>
        <end position="740"/>
    </location>
</feature>
<dbReference type="Gene3D" id="1.50.10.10">
    <property type="match status" value="1"/>
</dbReference>
<sequence length="740" mass="82424">MKYWQRCKLLLVLSGLTLSLHAETSSSPARWDASWISLPSADRAGYGVYLFRKQFDLTNYSGPFVIHCSADNGYRLYVNGKFVAMGPAKSDLSNWYYETIDIGPFLKYGVNTLAAEVVNFGEFKPRSQFSHATGLLVQGNTAKEAAIINTGTTWKGMEDASVTVWPVSTSGFYGAYPGDSIISQYKFWGWEQPGYDDSKWEKAVVTGPVALQGNSSQNWRLLAPREVNALMMEKRRFVQLKENGEVKPSGRFLEGVQPLTIPAKQKISLLFDAGEQTAGFPELLISGGLDANINLTYLPDYTGVTTLQDYIRPDGASRRTFIPTGYRTFRYIQVDIATNKAPLTIHDYCYQDTRNLLTDRSAFAASPGLDTLWKAARHLALAGAQDNLYEDTYTEQLQYISSARIHGQAIAAFTGDLQLFRQAIWLADQSRIPEGLIRDRYPSDDRVVSVSSSLQWIGALQDYLMWKADRQFAKQLYPGVKQVIGWYEKYADANGIANANMPYRNEAPAGTCAYQYLLALRQAAQIAGFCEQPSDSAGYTKTADRLRETLYQQLFNQDKGLFTSASGREVSRYVTALAVLAQAVPPKQIKSVIQHMLAEKPAPDETLYEKYFIGRAVMESGFTEQSMNELQPIQAMLEQHHPAFFRSGASMVNLWLLGITAGIQPASYGYRTVLIAPEPGNLSAVQATMVHPDGNTMGVDLQFRNNRVKGKVNLPFGVTGKFRWRGKEITLHGGPQEVSL</sequence>
<dbReference type="EMBL" id="FNRL01000024">
    <property type="protein sequence ID" value="SEA95406.1"/>
    <property type="molecule type" value="Genomic_DNA"/>
</dbReference>
<feature type="domain" description="Bacterial alpha-L-rhamnosidase N-terminal" evidence="2">
    <location>
        <begin position="67"/>
        <end position="205"/>
    </location>
</feature>
<feature type="domain" description="Alpha-L-rhamnosidase C-terminal" evidence="3">
    <location>
        <begin position="662"/>
        <end position="721"/>
    </location>
</feature>
<evidence type="ECO:0000313" key="4">
    <source>
        <dbReference type="EMBL" id="SEA95406.1"/>
    </source>
</evidence>
<feature type="signal peptide" evidence="1">
    <location>
        <begin position="1"/>
        <end position="22"/>
    </location>
</feature>